<keyword evidence="11" id="KW-1185">Reference proteome</keyword>
<evidence type="ECO:0000256" key="6">
    <source>
        <dbReference type="ARBA" id="ARBA00022759"/>
    </source>
</evidence>
<feature type="binding site" evidence="9">
    <location>
        <position position="141"/>
    </location>
    <ligand>
        <name>Zn(2+)</name>
        <dbReference type="ChEBI" id="CHEBI:29105"/>
        <note>catalytic</note>
    </ligand>
</feature>
<evidence type="ECO:0000256" key="3">
    <source>
        <dbReference type="ARBA" id="ARBA00022552"/>
    </source>
</evidence>
<evidence type="ECO:0000256" key="1">
    <source>
        <dbReference type="ARBA" id="ARBA00010875"/>
    </source>
</evidence>
<gene>
    <name evidence="9 10" type="primary">ybeY</name>
    <name evidence="10" type="ORF">H8S37_02370</name>
</gene>
<dbReference type="GO" id="GO:0006364">
    <property type="term" value="P:rRNA processing"/>
    <property type="evidence" value="ECO:0007669"/>
    <property type="project" value="UniProtKB-UniRule"/>
</dbReference>
<evidence type="ECO:0000256" key="2">
    <source>
        <dbReference type="ARBA" id="ARBA00022517"/>
    </source>
</evidence>
<comment type="subcellular location">
    <subcellularLocation>
        <location evidence="9">Cytoplasm</location>
    </subcellularLocation>
</comment>
<dbReference type="NCBIfam" id="TIGR00043">
    <property type="entry name" value="rRNA maturation RNase YbeY"/>
    <property type="match status" value="1"/>
</dbReference>
<accession>A0A923RQX1</accession>
<evidence type="ECO:0000313" key="10">
    <source>
        <dbReference type="EMBL" id="MBC5687782.1"/>
    </source>
</evidence>
<dbReference type="GO" id="GO:0004222">
    <property type="term" value="F:metalloendopeptidase activity"/>
    <property type="evidence" value="ECO:0007669"/>
    <property type="project" value="InterPro"/>
</dbReference>
<evidence type="ECO:0000256" key="9">
    <source>
        <dbReference type="HAMAP-Rule" id="MF_00009"/>
    </source>
</evidence>
<dbReference type="HAMAP" id="MF_00009">
    <property type="entry name" value="Endoribonucl_YbeY"/>
    <property type="match status" value="1"/>
</dbReference>
<dbReference type="EMBL" id="JACOPF010000001">
    <property type="protein sequence ID" value="MBC5687782.1"/>
    <property type="molecule type" value="Genomic_DNA"/>
</dbReference>
<comment type="function">
    <text evidence="9">Single strand-specific metallo-endoribonuclease involved in late-stage 70S ribosome quality control and in maturation of the 3' terminus of the 16S rRNA.</text>
</comment>
<dbReference type="Pfam" id="PF02130">
    <property type="entry name" value="YbeY"/>
    <property type="match status" value="1"/>
</dbReference>
<dbReference type="InterPro" id="IPR002036">
    <property type="entry name" value="YbeY"/>
</dbReference>
<evidence type="ECO:0000256" key="4">
    <source>
        <dbReference type="ARBA" id="ARBA00022722"/>
    </source>
</evidence>
<dbReference type="GO" id="GO:0004521">
    <property type="term" value="F:RNA endonuclease activity"/>
    <property type="evidence" value="ECO:0007669"/>
    <property type="project" value="UniProtKB-UniRule"/>
</dbReference>
<evidence type="ECO:0000313" key="11">
    <source>
        <dbReference type="Proteomes" id="UP000652477"/>
    </source>
</evidence>
<dbReference type="Proteomes" id="UP000652477">
    <property type="component" value="Unassembled WGS sequence"/>
</dbReference>
<dbReference type="PANTHER" id="PTHR46986:SF1">
    <property type="entry name" value="ENDORIBONUCLEASE YBEY, CHLOROPLASTIC"/>
    <property type="match status" value="1"/>
</dbReference>
<feature type="binding site" evidence="9">
    <location>
        <position position="135"/>
    </location>
    <ligand>
        <name>Zn(2+)</name>
        <dbReference type="ChEBI" id="CHEBI:29105"/>
        <note>catalytic</note>
    </ligand>
</feature>
<sequence length="165" mass="18901">MSLYMEEEGQLMLPVDTEEIAKLVVHAVLEEVSCPYEAEVNLLLTTDEAIQELNRMFRQIDRSTDVLSFPMLEFERSGDFSGIGEETSDLFDPESGELLLGDIVISKEKVLSQAEAYGHSVKREYAFLIAHSMLHLCGYDHIEENERAVMEKKQNEIMEKIEILR</sequence>
<dbReference type="Gene3D" id="3.40.390.30">
    <property type="entry name" value="Metalloproteases ('zincins'), catalytic domain"/>
    <property type="match status" value="1"/>
</dbReference>
<proteinExistence type="inferred from homology"/>
<evidence type="ECO:0000256" key="8">
    <source>
        <dbReference type="ARBA" id="ARBA00022833"/>
    </source>
</evidence>
<name>A0A923RQX1_9FIRM</name>
<keyword evidence="9" id="KW-0963">Cytoplasm</keyword>
<keyword evidence="8 9" id="KW-0862">Zinc</keyword>
<feature type="binding site" evidence="9">
    <location>
        <position position="131"/>
    </location>
    <ligand>
        <name>Zn(2+)</name>
        <dbReference type="ChEBI" id="CHEBI:29105"/>
        <note>catalytic</note>
    </ligand>
</feature>
<dbReference type="AlphaFoldDB" id="A0A923RQX1"/>
<comment type="similarity">
    <text evidence="1 9">Belongs to the endoribonuclease YbeY family.</text>
</comment>
<dbReference type="PANTHER" id="PTHR46986">
    <property type="entry name" value="ENDORIBONUCLEASE YBEY, CHLOROPLASTIC"/>
    <property type="match status" value="1"/>
</dbReference>
<protein>
    <recommendedName>
        <fullName evidence="9">Endoribonuclease YbeY</fullName>
        <ecNumber evidence="9">3.1.-.-</ecNumber>
    </recommendedName>
</protein>
<keyword evidence="5 9" id="KW-0479">Metal-binding</keyword>
<keyword evidence="4 9" id="KW-0540">Nuclease</keyword>
<dbReference type="InterPro" id="IPR023091">
    <property type="entry name" value="MetalPrtase_cat_dom_sf_prd"/>
</dbReference>
<evidence type="ECO:0000256" key="5">
    <source>
        <dbReference type="ARBA" id="ARBA00022723"/>
    </source>
</evidence>
<dbReference type="GO" id="GO:0005737">
    <property type="term" value="C:cytoplasm"/>
    <property type="evidence" value="ECO:0007669"/>
    <property type="project" value="UniProtKB-SubCell"/>
</dbReference>
<keyword evidence="3 9" id="KW-0698">rRNA processing</keyword>
<dbReference type="RefSeq" id="WP_186874447.1">
    <property type="nucleotide sequence ID" value="NZ_JACOPF010000001.1"/>
</dbReference>
<keyword evidence="6 9" id="KW-0255">Endonuclease</keyword>
<reference evidence="10" key="1">
    <citation type="submission" date="2020-08" db="EMBL/GenBank/DDBJ databases">
        <title>Genome public.</title>
        <authorList>
            <person name="Liu C."/>
            <person name="Sun Q."/>
        </authorList>
    </citation>
    <scope>NUCLEOTIDE SEQUENCE</scope>
    <source>
        <strain evidence="10">NSJ-55</strain>
    </source>
</reference>
<organism evidence="10 11">
    <name type="scientific">Mediterraneibacter hominis</name>
    <dbReference type="NCBI Taxonomy" id="2763054"/>
    <lineage>
        <taxon>Bacteria</taxon>
        <taxon>Bacillati</taxon>
        <taxon>Bacillota</taxon>
        <taxon>Clostridia</taxon>
        <taxon>Lachnospirales</taxon>
        <taxon>Lachnospiraceae</taxon>
        <taxon>Mediterraneibacter</taxon>
    </lineage>
</organism>
<dbReference type="SUPFAM" id="SSF55486">
    <property type="entry name" value="Metalloproteases ('zincins'), catalytic domain"/>
    <property type="match status" value="1"/>
</dbReference>
<keyword evidence="2 9" id="KW-0690">Ribosome biogenesis</keyword>
<comment type="caution">
    <text evidence="10">The sequence shown here is derived from an EMBL/GenBank/DDBJ whole genome shotgun (WGS) entry which is preliminary data.</text>
</comment>
<evidence type="ECO:0000256" key="7">
    <source>
        <dbReference type="ARBA" id="ARBA00022801"/>
    </source>
</evidence>
<dbReference type="GO" id="GO:0008270">
    <property type="term" value="F:zinc ion binding"/>
    <property type="evidence" value="ECO:0007669"/>
    <property type="project" value="UniProtKB-UniRule"/>
</dbReference>
<comment type="cofactor">
    <cofactor evidence="9">
        <name>Zn(2+)</name>
        <dbReference type="ChEBI" id="CHEBI:29105"/>
    </cofactor>
    <text evidence="9">Binds 1 zinc ion.</text>
</comment>
<dbReference type="EC" id="3.1.-.-" evidence="9"/>
<keyword evidence="7 9" id="KW-0378">Hydrolase</keyword>